<accession>A0ABM3VB38</accession>
<evidence type="ECO:0000256" key="1">
    <source>
        <dbReference type="ARBA" id="ARBA00022559"/>
    </source>
</evidence>
<keyword evidence="2" id="KW-0472">Membrane</keyword>
<dbReference type="PANTHER" id="PTHR11475:SF141">
    <property type="entry name" value="CARDINAL"/>
    <property type="match status" value="1"/>
</dbReference>
<dbReference type="PROSITE" id="PS50292">
    <property type="entry name" value="PEROXIDASE_3"/>
    <property type="match status" value="1"/>
</dbReference>
<organism evidence="3 4">
    <name type="scientific">Musca domestica</name>
    <name type="common">House fly</name>
    <dbReference type="NCBI Taxonomy" id="7370"/>
    <lineage>
        <taxon>Eukaryota</taxon>
        <taxon>Metazoa</taxon>
        <taxon>Ecdysozoa</taxon>
        <taxon>Arthropoda</taxon>
        <taxon>Hexapoda</taxon>
        <taxon>Insecta</taxon>
        <taxon>Pterygota</taxon>
        <taxon>Neoptera</taxon>
        <taxon>Endopterygota</taxon>
        <taxon>Diptera</taxon>
        <taxon>Brachycera</taxon>
        <taxon>Muscomorpha</taxon>
        <taxon>Muscoidea</taxon>
        <taxon>Muscidae</taxon>
        <taxon>Musca</taxon>
    </lineage>
</organism>
<dbReference type="CDD" id="cd09823">
    <property type="entry name" value="peroxinectin_like"/>
    <property type="match status" value="1"/>
</dbReference>
<keyword evidence="2" id="KW-1133">Transmembrane helix</keyword>
<evidence type="ECO:0000313" key="3">
    <source>
        <dbReference type="Proteomes" id="UP001652621"/>
    </source>
</evidence>
<dbReference type="PRINTS" id="PR00457">
    <property type="entry name" value="ANPEROXIDASE"/>
</dbReference>
<keyword evidence="1 4" id="KW-0560">Oxidoreductase</keyword>
<reference evidence="4" key="1">
    <citation type="submission" date="2025-08" db="UniProtKB">
        <authorList>
            <consortium name="RefSeq"/>
        </authorList>
    </citation>
    <scope>IDENTIFICATION</scope>
    <source>
        <strain evidence="4">Aabys</strain>
        <tissue evidence="4">Whole body</tissue>
    </source>
</reference>
<dbReference type="Proteomes" id="UP001652621">
    <property type="component" value="Unplaced"/>
</dbReference>
<dbReference type="GeneID" id="101897546"/>
<protein>
    <submittedName>
        <fullName evidence="4">Chorion peroxidase</fullName>
    </submittedName>
</protein>
<keyword evidence="2" id="KW-0812">Transmembrane</keyword>
<proteinExistence type="predicted"/>
<dbReference type="InterPro" id="IPR019791">
    <property type="entry name" value="Haem_peroxidase_animal"/>
</dbReference>
<gene>
    <name evidence="4" type="primary">LOC101897546</name>
</gene>
<name>A0ABM3VB38_MUSDO</name>
<dbReference type="Pfam" id="PF03098">
    <property type="entry name" value="An_peroxidase"/>
    <property type="match status" value="1"/>
</dbReference>
<dbReference type="PANTHER" id="PTHR11475">
    <property type="entry name" value="OXIDASE/PEROXIDASE"/>
    <property type="match status" value="1"/>
</dbReference>
<evidence type="ECO:0000256" key="2">
    <source>
        <dbReference type="SAM" id="Phobius"/>
    </source>
</evidence>
<dbReference type="RefSeq" id="XP_058983005.1">
    <property type="nucleotide sequence ID" value="XM_059127022.1"/>
</dbReference>
<dbReference type="InterPro" id="IPR037120">
    <property type="entry name" value="Haem_peroxidase_sf_animal"/>
</dbReference>
<dbReference type="GO" id="GO:0004601">
    <property type="term" value="F:peroxidase activity"/>
    <property type="evidence" value="ECO:0007669"/>
    <property type="project" value="UniProtKB-KW"/>
</dbReference>
<evidence type="ECO:0000313" key="4">
    <source>
        <dbReference type="RefSeq" id="XP_058983005.1"/>
    </source>
</evidence>
<dbReference type="SUPFAM" id="SSF48113">
    <property type="entry name" value="Heme-dependent peroxidases"/>
    <property type="match status" value="1"/>
</dbReference>
<dbReference type="InterPro" id="IPR010255">
    <property type="entry name" value="Haem_peroxidase_sf"/>
</dbReference>
<dbReference type="Gene3D" id="1.10.640.10">
    <property type="entry name" value="Haem peroxidase domain superfamily, animal type"/>
    <property type="match status" value="1"/>
</dbReference>
<keyword evidence="1 4" id="KW-0575">Peroxidase</keyword>
<feature type="transmembrane region" description="Helical" evidence="2">
    <location>
        <begin position="42"/>
        <end position="64"/>
    </location>
</feature>
<keyword evidence="3" id="KW-1185">Reference proteome</keyword>
<sequence>MADETTPLTTGIPPAPPTMPGPVYVFPGGVSPRSRRQKMHQFQWCLGLLFLIILIAALVLVLVLNDRYSTPYVFLATNSTSSRNHSISTANDTLERLESITSPIPDEPESEWALRKLHLNQSVSDWAIGEGIKALGDRELLEEGLEPTPVNSPAFRHYRSLSTNPQSRKLARRGFVENSATLSIARRFNYTKRPGRSDIGRGPKIILPDPTSNIKCDFNAKYRRPSGICNNKNHPRHYGASLISYRRMVNPDYEDGIGLPRGVQHNGTTRLPPAREVSAKIYRSSYETDSNFTVMLAVFGQFLDHDITATSLTSSQEGESINCCITNFNSTVHPECFPVTVLRDDIYYSKYNLTCMNFVRSAPSPTGHFGPRQQLNQATSFIDGSVVYGNSDLRQNNLRAMVNGTLRMYMTADGRELLPISTNLEDGCNRASKIRQGRYCFESGDDRANENLLLTSMHLLWARHHNYLAQGLQNENPNWNDEMLFQESRRILAAQMAHITYNEFLPILLGRELAEKKGLLPQMDDLDAPDAYDRNVNPSIANGFAAAAFRFAHTLLPGLFNITKNYSDPESIELHKMLFNPFSLWSNGGIDRAMLVASNTPVQRVDRFFSTEMSQKLFEGTSEDTVPICGLDLVSLNIQRGRDHGLPSYPVYRKHCNLPPVDTWKQMADAVDSDSLASIKGIYASPHDVDVYTGALSEPPLEGAIFGPLLACMVSDQFLRLKQGDSFWYERKVGPQRFTKDQLRAIYNTTLSQIICRNSDGIEEIRKYVMEHRKDEPNLLIPCKDLKDFDFSPWNESEQPAKWHSAHFSSSLTAVRVLTPESNVTIEANDSLSLATDLNKPT</sequence>